<protein>
    <submittedName>
        <fullName evidence="3">NYN domain-containing protein</fullName>
    </submittedName>
</protein>
<dbReference type="EMBL" id="JACOYY010000013">
    <property type="protein sequence ID" value="MBI2052117.1"/>
    <property type="molecule type" value="Genomic_DNA"/>
</dbReference>
<dbReference type="PANTHER" id="PTHR35458:SF8">
    <property type="entry name" value="SLR0650 PROTEIN"/>
    <property type="match status" value="1"/>
</dbReference>
<dbReference type="InterPro" id="IPR047140">
    <property type="entry name" value="LabA"/>
</dbReference>
<dbReference type="GO" id="GO:0004540">
    <property type="term" value="F:RNA nuclease activity"/>
    <property type="evidence" value="ECO:0007669"/>
    <property type="project" value="InterPro"/>
</dbReference>
<dbReference type="PANTHER" id="PTHR35458">
    <property type="entry name" value="SLR0755 PROTEIN"/>
    <property type="match status" value="1"/>
</dbReference>
<comment type="caution">
    <text evidence="3">The sequence shown here is derived from an EMBL/GenBank/DDBJ whole genome shotgun (WGS) entry which is preliminary data.</text>
</comment>
<organism evidence="3 4">
    <name type="scientific">Candidatus Sungiibacteriota bacterium</name>
    <dbReference type="NCBI Taxonomy" id="2750080"/>
    <lineage>
        <taxon>Bacteria</taxon>
        <taxon>Candidatus Sungiibacteriota</taxon>
    </lineage>
</organism>
<evidence type="ECO:0000259" key="1">
    <source>
        <dbReference type="Pfam" id="PF01936"/>
    </source>
</evidence>
<evidence type="ECO:0000313" key="2">
    <source>
        <dbReference type="EMBL" id="MBI2052117.1"/>
    </source>
</evidence>
<dbReference type="Pfam" id="PF01936">
    <property type="entry name" value="NYN"/>
    <property type="match status" value="1"/>
</dbReference>
<feature type="domain" description="NYN" evidence="1">
    <location>
        <begin position="10"/>
        <end position="158"/>
    </location>
</feature>
<dbReference type="EMBL" id="JACPHQ010000044">
    <property type="protein sequence ID" value="MBI2466197.1"/>
    <property type="molecule type" value="Genomic_DNA"/>
</dbReference>
<evidence type="ECO:0000313" key="3">
    <source>
        <dbReference type="EMBL" id="MBI2466197.1"/>
    </source>
</evidence>
<name>A0A932DSS0_9BACT</name>
<evidence type="ECO:0000313" key="4">
    <source>
        <dbReference type="Proteomes" id="UP000709672"/>
    </source>
</evidence>
<dbReference type="InterPro" id="IPR021139">
    <property type="entry name" value="NYN"/>
</dbReference>
<dbReference type="AlphaFoldDB" id="A0A932DSS0"/>
<reference evidence="3" key="1">
    <citation type="submission" date="2020-07" db="EMBL/GenBank/DDBJ databases">
        <title>Huge and variable diversity of episymbiotic CPR bacteria and DPANN archaea in groundwater ecosystems.</title>
        <authorList>
            <person name="He C.Y."/>
            <person name="Keren R."/>
            <person name="Whittaker M."/>
            <person name="Farag I.F."/>
            <person name="Doudna J."/>
            <person name="Cate J.H.D."/>
            <person name="Banfield J.F."/>
        </authorList>
    </citation>
    <scope>NUCLEOTIDE SEQUENCE</scope>
    <source>
        <strain evidence="2">NC_groundwater_191_Ag_S-0.1um_45_8</strain>
        <strain evidence="3">NC_groundwater_418_Ag_B-0.1um_45_10</strain>
    </source>
</reference>
<dbReference type="Gene3D" id="3.40.50.1010">
    <property type="entry name" value="5'-nuclease"/>
    <property type="match status" value="1"/>
</dbReference>
<accession>A0A932DSS0</accession>
<dbReference type="Proteomes" id="UP000709672">
    <property type="component" value="Unassembled WGS sequence"/>
</dbReference>
<sequence>MSAIKHKEQRVGVLIDVQNLYHSARNIYSSRVNFKEVLKAAISGRKLVRAIAYVIKTESGEEKSFFEALTKLGIEMRIKDLQIFPGGMKKGDWDVGLAVDAVRLSHTLDAIVLITGDGDFVPLVEYLKFYSGLQVEVMAFERSTSNKLIEEADMFTDLGSGPQYLLGNRNINKRTA</sequence>
<proteinExistence type="predicted"/>
<dbReference type="CDD" id="cd10911">
    <property type="entry name" value="PIN_LabA"/>
    <property type="match status" value="1"/>
</dbReference>
<gene>
    <name evidence="2" type="ORF">HYT38_00360</name>
    <name evidence="3" type="ORF">HYV66_03180</name>
</gene>
<dbReference type="Proteomes" id="UP000786662">
    <property type="component" value="Unassembled WGS sequence"/>
</dbReference>